<reference evidence="4" key="1">
    <citation type="submission" date="2021-02" db="EMBL/GenBank/DDBJ databases">
        <title>Genome-Resolved Metagenomics of a Microbial Community Performing Photosynthetic Biological Nutrient Removal.</title>
        <authorList>
            <person name="Mcdaniel E.A."/>
        </authorList>
    </citation>
    <scope>NUCLEOTIDE SEQUENCE</scope>
    <source>
        <strain evidence="4">UWPOB_OBS1</strain>
    </source>
</reference>
<dbReference type="PANTHER" id="PTHR10625:SF19">
    <property type="entry name" value="HISTONE DEACETYLASE 12"/>
    <property type="match status" value="1"/>
</dbReference>
<name>A0A8J7PPZ2_9BACT</name>
<dbReference type="CDD" id="cd09993">
    <property type="entry name" value="HDAC_classIV"/>
    <property type="match status" value="1"/>
</dbReference>
<dbReference type="InterPro" id="IPR037138">
    <property type="entry name" value="His_deacetylse_dom_sf"/>
</dbReference>
<evidence type="ECO:0000259" key="3">
    <source>
        <dbReference type="Pfam" id="PF00850"/>
    </source>
</evidence>
<dbReference type="GO" id="GO:0016787">
    <property type="term" value="F:hydrolase activity"/>
    <property type="evidence" value="ECO:0007669"/>
    <property type="project" value="UniProtKB-KW"/>
</dbReference>
<evidence type="ECO:0000313" key="5">
    <source>
        <dbReference type="Proteomes" id="UP000664277"/>
    </source>
</evidence>
<keyword evidence="2" id="KW-0378">Hydrolase</keyword>
<dbReference type="EMBL" id="JAFLCK010000033">
    <property type="protein sequence ID" value="MBN8662192.1"/>
    <property type="molecule type" value="Genomic_DNA"/>
</dbReference>
<evidence type="ECO:0000256" key="1">
    <source>
        <dbReference type="ARBA" id="ARBA00005947"/>
    </source>
</evidence>
<dbReference type="Proteomes" id="UP000664277">
    <property type="component" value="Unassembled WGS sequence"/>
</dbReference>
<dbReference type="PANTHER" id="PTHR10625">
    <property type="entry name" value="HISTONE DEACETYLASE HDAC1-RELATED"/>
    <property type="match status" value="1"/>
</dbReference>
<accession>A0A8J7PPZ2</accession>
<dbReference type="GO" id="GO:0040029">
    <property type="term" value="P:epigenetic regulation of gene expression"/>
    <property type="evidence" value="ECO:0007669"/>
    <property type="project" value="TreeGrafter"/>
</dbReference>
<dbReference type="InterPro" id="IPR023801">
    <property type="entry name" value="His_deacetylse_dom"/>
</dbReference>
<feature type="domain" description="Histone deacetylase" evidence="3">
    <location>
        <begin position="17"/>
        <end position="280"/>
    </location>
</feature>
<protein>
    <submittedName>
        <fullName evidence="4">Histone deacetylase</fullName>
    </submittedName>
</protein>
<dbReference type="AlphaFoldDB" id="A0A8J7PPZ2"/>
<proteinExistence type="inferred from homology"/>
<organism evidence="4 5">
    <name type="scientific">Candidatus Obscuribacter phosphatis</name>
    <dbReference type="NCBI Taxonomy" id="1906157"/>
    <lineage>
        <taxon>Bacteria</taxon>
        <taxon>Bacillati</taxon>
        <taxon>Candidatus Melainabacteria</taxon>
        <taxon>Candidatus Obscuribacterales</taxon>
        <taxon>Candidatus Obscuribacteraceae</taxon>
        <taxon>Candidatus Obscuribacter</taxon>
    </lineage>
</organism>
<evidence type="ECO:0000256" key="2">
    <source>
        <dbReference type="ARBA" id="ARBA00022801"/>
    </source>
</evidence>
<dbReference type="InterPro" id="IPR044150">
    <property type="entry name" value="HDAC_classIV"/>
</dbReference>
<dbReference type="SUPFAM" id="SSF52768">
    <property type="entry name" value="Arginase/deacetylase"/>
    <property type="match status" value="1"/>
</dbReference>
<dbReference type="InterPro" id="IPR023696">
    <property type="entry name" value="Ureohydrolase_dom_sf"/>
</dbReference>
<sequence>MQVFFSSRYTFELPADHPFPIYKYQQCADYLVQQGLLGKEQLLDPGLASLEDLLLVHSAGYVEKIMTGSLSAGEIRKIGFPWSEKLVERSLAAAAGSIEAAKAALKTGGAANLAGGTHHAFADHGSGYCLFNDVAIAIRCLHRSNRQLKVQIVDLDAHQGNGTSAIFASDERVYTLSMHVGSNYPRDKFPSSLDIALERNCSGQDYLAKLKDGLEKSLRSFEPDLLVYLAGADVHKDDRFGQMNLSTEEMLVRDKLVLETAKGRGLPFAIVLGGGYNKDKSLTARLHAQTIGMALSI</sequence>
<dbReference type="Pfam" id="PF00850">
    <property type="entry name" value="Hist_deacetyl"/>
    <property type="match status" value="1"/>
</dbReference>
<dbReference type="Gene3D" id="3.40.800.20">
    <property type="entry name" value="Histone deacetylase domain"/>
    <property type="match status" value="1"/>
</dbReference>
<gene>
    <name evidence="4" type="ORF">J0M35_17620</name>
</gene>
<dbReference type="PRINTS" id="PR01270">
    <property type="entry name" value="HDASUPER"/>
</dbReference>
<comment type="similarity">
    <text evidence="1">Belongs to the histone deacetylase family.</text>
</comment>
<evidence type="ECO:0000313" key="4">
    <source>
        <dbReference type="EMBL" id="MBN8662192.1"/>
    </source>
</evidence>
<dbReference type="GO" id="GO:0004407">
    <property type="term" value="F:histone deacetylase activity"/>
    <property type="evidence" value="ECO:0007669"/>
    <property type="project" value="InterPro"/>
</dbReference>
<dbReference type="InterPro" id="IPR000286">
    <property type="entry name" value="HDACs"/>
</dbReference>
<comment type="caution">
    <text evidence="4">The sequence shown here is derived from an EMBL/GenBank/DDBJ whole genome shotgun (WGS) entry which is preliminary data.</text>
</comment>